<dbReference type="InterPro" id="IPR000357">
    <property type="entry name" value="HEAT"/>
</dbReference>
<keyword evidence="3" id="KW-0605">Phycobilisome</keyword>
<protein>
    <submittedName>
        <fullName evidence="4">Uncharacterized protein</fullName>
    </submittedName>
</protein>
<dbReference type="EMBL" id="CP000828">
    <property type="protein sequence ID" value="ABW29057.1"/>
    <property type="molecule type" value="Genomic_DNA"/>
</dbReference>
<dbReference type="NCBIfam" id="NF007244">
    <property type="entry name" value="PRK09687.1"/>
    <property type="match status" value="1"/>
</dbReference>
<evidence type="ECO:0000313" key="4">
    <source>
        <dbReference type="EMBL" id="ABW29057.1"/>
    </source>
</evidence>
<keyword evidence="2" id="KW-0677">Repeat</keyword>
<dbReference type="Pfam" id="PF02985">
    <property type="entry name" value="HEAT"/>
    <property type="match status" value="1"/>
</dbReference>
<organism evidence="4 5">
    <name type="scientific">Acaryochloris marina (strain MBIC 11017)</name>
    <dbReference type="NCBI Taxonomy" id="329726"/>
    <lineage>
        <taxon>Bacteria</taxon>
        <taxon>Bacillati</taxon>
        <taxon>Cyanobacteriota</taxon>
        <taxon>Cyanophyceae</taxon>
        <taxon>Acaryochloridales</taxon>
        <taxon>Acaryochloridaceae</taxon>
        <taxon>Acaryochloris</taxon>
    </lineage>
</organism>
<dbReference type="InterPro" id="IPR011989">
    <property type="entry name" value="ARM-like"/>
</dbReference>
<reference evidence="4 5" key="1">
    <citation type="journal article" date="2008" name="Proc. Natl. Acad. Sci. U.S.A.">
        <title>Niche adaptation and genome expansion in the chlorophyll d-producing cyanobacterium Acaryochloris marina.</title>
        <authorList>
            <person name="Swingley W.D."/>
            <person name="Chen M."/>
            <person name="Cheung P.C."/>
            <person name="Conrad A.L."/>
            <person name="Dejesa L.C."/>
            <person name="Hao J."/>
            <person name="Honchak B.M."/>
            <person name="Karbach L.E."/>
            <person name="Kurdoglu A."/>
            <person name="Lahiri S."/>
            <person name="Mastrian S.D."/>
            <person name="Miyashita H."/>
            <person name="Page L."/>
            <person name="Ramakrishna P."/>
            <person name="Satoh S."/>
            <person name="Sattley W.M."/>
            <person name="Shimada Y."/>
            <person name="Taylor H.L."/>
            <person name="Tomo T."/>
            <person name="Tsuchiya T."/>
            <person name="Wang Z.T."/>
            <person name="Raymond J."/>
            <person name="Mimuro M."/>
            <person name="Blankenship R.E."/>
            <person name="Touchman J.W."/>
        </authorList>
    </citation>
    <scope>NUCLEOTIDE SEQUENCE [LARGE SCALE GENOMIC DNA]</scope>
    <source>
        <strain evidence="5">MBIC 11017</strain>
    </source>
</reference>
<dbReference type="Pfam" id="PF13646">
    <property type="entry name" value="HEAT_2"/>
    <property type="match status" value="1"/>
</dbReference>
<proteinExistence type="predicted"/>
<dbReference type="Proteomes" id="UP000000268">
    <property type="component" value="Chromosome"/>
</dbReference>
<evidence type="ECO:0000256" key="2">
    <source>
        <dbReference type="ARBA" id="ARBA00022737"/>
    </source>
</evidence>
<accession>B0CAJ1</accession>
<keyword evidence="5" id="KW-1185">Reference proteome</keyword>
<dbReference type="HOGENOM" id="CLU_086608_0_0_3"/>
<dbReference type="STRING" id="329726.AM1_4076"/>
<dbReference type="KEGG" id="amr:AM1_4076"/>
<dbReference type="InterPro" id="IPR016024">
    <property type="entry name" value="ARM-type_fold"/>
</dbReference>
<gene>
    <name evidence="4" type="ordered locus">AM1_4076</name>
</gene>
<sequence>MNDSLKTLPTDQLLSQAEQCARSVDDESDLYGDILYALHLRSDPQIFDTAVEWCKSSESCMRALGAAVLSQLGCADRHSPYPFGDAALPILLSLLHDPETEVLCSAINALGHHASYDFLWESSELMAFANHDSADVRFSVAYASGGPQCDRSELAVAMMCRLAQDDGYDVRNWALFGLGNLSDADSPQVREVLFQGLSDPDDEIRGEAVIGLAKRQDTRVIPVVLKELALPSVDVLVIEAAVEFPQPQYLVHLEELLAANPDDYDLNKAVKKCSQL</sequence>
<dbReference type="SUPFAM" id="SSF48371">
    <property type="entry name" value="ARM repeat"/>
    <property type="match status" value="1"/>
</dbReference>
<dbReference type="RefSeq" id="WP_012164406.1">
    <property type="nucleotide sequence ID" value="NC_009925.1"/>
</dbReference>
<dbReference type="eggNOG" id="COG1413">
    <property type="taxonomic scope" value="Bacteria"/>
</dbReference>
<name>B0CAJ1_ACAM1</name>
<dbReference type="AlphaFoldDB" id="B0CAJ1"/>
<dbReference type="OrthoDB" id="278248at2"/>
<evidence type="ECO:0000256" key="1">
    <source>
        <dbReference type="ARBA" id="ARBA00022549"/>
    </source>
</evidence>
<dbReference type="Gene3D" id="1.25.10.10">
    <property type="entry name" value="Leucine-rich Repeat Variant"/>
    <property type="match status" value="1"/>
</dbReference>
<evidence type="ECO:0000256" key="3">
    <source>
        <dbReference type="ARBA" id="ARBA00022738"/>
    </source>
</evidence>
<evidence type="ECO:0000313" key="5">
    <source>
        <dbReference type="Proteomes" id="UP000000268"/>
    </source>
</evidence>
<dbReference type="GO" id="GO:0030089">
    <property type="term" value="C:phycobilisome"/>
    <property type="evidence" value="ECO:0007669"/>
    <property type="project" value="UniProtKB-KW"/>
</dbReference>
<keyword evidence="1" id="KW-0042">Antenna complex</keyword>